<keyword evidence="3" id="KW-1185">Reference proteome</keyword>
<comment type="caution">
    <text evidence="2">The sequence shown here is derived from an EMBL/GenBank/DDBJ whole genome shotgun (WGS) entry which is preliminary data.</text>
</comment>
<evidence type="ECO:0000256" key="1">
    <source>
        <dbReference type="SAM" id="Phobius"/>
    </source>
</evidence>
<gene>
    <name evidence="2" type="ORF">PVAP13_2KG189473</name>
</gene>
<sequence length="113" mass="12285">MQDATLLIFLLPPLSNLRGQISEPECSLLFLSATKSLISLTDRIVSDNRQLIVPLLPAYVSKSADSAVQHGCNEGSRYPAVLHAAGVLIYPLTVLLFFSMLHLEGSHHCKLSA</sequence>
<feature type="transmembrane region" description="Helical" evidence="1">
    <location>
        <begin position="80"/>
        <end position="103"/>
    </location>
</feature>
<protein>
    <submittedName>
        <fullName evidence="2">Uncharacterized protein</fullName>
    </submittedName>
</protein>
<reference evidence="2" key="1">
    <citation type="submission" date="2020-05" db="EMBL/GenBank/DDBJ databases">
        <title>WGS assembly of Panicum virgatum.</title>
        <authorList>
            <person name="Lovell J.T."/>
            <person name="Jenkins J."/>
            <person name="Shu S."/>
            <person name="Juenger T.E."/>
            <person name="Schmutz J."/>
        </authorList>
    </citation>
    <scope>NUCLEOTIDE SEQUENCE</scope>
    <source>
        <strain evidence="2">AP13</strain>
    </source>
</reference>
<keyword evidence="1" id="KW-0812">Transmembrane</keyword>
<keyword evidence="1" id="KW-0472">Membrane</keyword>
<dbReference type="EMBL" id="CM029039">
    <property type="protein sequence ID" value="KAG2642646.1"/>
    <property type="molecule type" value="Genomic_DNA"/>
</dbReference>
<evidence type="ECO:0000313" key="3">
    <source>
        <dbReference type="Proteomes" id="UP000823388"/>
    </source>
</evidence>
<organism evidence="2 3">
    <name type="scientific">Panicum virgatum</name>
    <name type="common">Blackwell switchgrass</name>
    <dbReference type="NCBI Taxonomy" id="38727"/>
    <lineage>
        <taxon>Eukaryota</taxon>
        <taxon>Viridiplantae</taxon>
        <taxon>Streptophyta</taxon>
        <taxon>Embryophyta</taxon>
        <taxon>Tracheophyta</taxon>
        <taxon>Spermatophyta</taxon>
        <taxon>Magnoliopsida</taxon>
        <taxon>Liliopsida</taxon>
        <taxon>Poales</taxon>
        <taxon>Poaceae</taxon>
        <taxon>PACMAD clade</taxon>
        <taxon>Panicoideae</taxon>
        <taxon>Panicodae</taxon>
        <taxon>Paniceae</taxon>
        <taxon>Panicinae</taxon>
        <taxon>Panicum</taxon>
        <taxon>Panicum sect. Hiantes</taxon>
    </lineage>
</organism>
<keyword evidence="1" id="KW-1133">Transmembrane helix</keyword>
<accession>A0A8T0W9R6</accession>
<evidence type="ECO:0000313" key="2">
    <source>
        <dbReference type="EMBL" id="KAG2642646.1"/>
    </source>
</evidence>
<dbReference type="AlphaFoldDB" id="A0A8T0W9R6"/>
<proteinExistence type="predicted"/>
<dbReference type="Proteomes" id="UP000823388">
    <property type="component" value="Chromosome 2K"/>
</dbReference>
<name>A0A8T0W9R6_PANVG</name>